<comment type="caution">
    <text evidence="7">The sequence shown here is derived from an EMBL/GenBank/DDBJ whole genome shotgun (WGS) entry which is preliminary data.</text>
</comment>
<dbReference type="GO" id="GO:0046872">
    <property type="term" value="F:metal ion binding"/>
    <property type="evidence" value="ECO:0007669"/>
    <property type="project" value="UniProtKB-KW"/>
</dbReference>
<evidence type="ECO:0000256" key="1">
    <source>
        <dbReference type="ARBA" id="ARBA00005896"/>
    </source>
</evidence>
<evidence type="ECO:0000313" key="7">
    <source>
        <dbReference type="EMBL" id="TXL76403.1"/>
    </source>
</evidence>
<accession>A0A5C8PPR1</accession>
<dbReference type="PANTHER" id="PTHR43779:SF3">
    <property type="entry name" value="(3R)-3-[(CARBOXYMETHYL)AMINO]FATTY ACID OXYGENASE_DECARBOXYLASE"/>
    <property type="match status" value="1"/>
</dbReference>
<keyword evidence="3 7" id="KW-0223">Dioxygenase</keyword>
<gene>
    <name evidence="7" type="ORF">FHP25_12205</name>
</gene>
<dbReference type="GO" id="GO:0016706">
    <property type="term" value="F:2-oxoglutarate-dependent dioxygenase activity"/>
    <property type="evidence" value="ECO:0007669"/>
    <property type="project" value="UniProtKB-ARBA"/>
</dbReference>
<name>A0A5C8PPR1_9HYPH</name>
<keyword evidence="2" id="KW-0479">Metal-binding</keyword>
<protein>
    <submittedName>
        <fullName evidence="7">TauD/TfdA family dioxygenase</fullName>
    </submittedName>
</protein>
<proteinExistence type="inferred from homology"/>
<reference evidence="7 8" key="1">
    <citation type="submission" date="2019-06" db="EMBL/GenBank/DDBJ databases">
        <title>New taxonomy in bacterial strain CC-CFT640, isolated from vineyard.</title>
        <authorList>
            <person name="Lin S.-Y."/>
            <person name="Tsai C.-F."/>
            <person name="Young C.-C."/>
        </authorList>
    </citation>
    <scope>NUCLEOTIDE SEQUENCE [LARGE SCALE GENOMIC DNA]</scope>
    <source>
        <strain evidence="7 8">CC-CFT640</strain>
    </source>
</reference>
<dbReference type="InterPro" id="IPR042098">
    <property type="entry name" value="TauD-like_sf"/>
</dbReference>
<dbReference type="Pfam" id="PF02668">
    <property type="entry name" value="TauD"/>
    <property type="match status" value="1"/>
</dbReference>
<evidence type="ECO:0000256" key="3">
    <source>
        <dbReference type="ARBA" id="ARBA00022964"/>
    </source>
</evidence>
<dbReference type="AlphaFoldDB" id="A0A5C8PPR1"/>
<organism evidence="7 8">
    <name type="scientific">Vineibacter terrae</name>
    <dbReference type="NCBI Taxonomy" id="2586908"/>
    <lineage>
        <taxon>Bacteria</taxon>
        <taxon>Pseudomonadati</taxon>
        <taxon>Pseudomonadota</taxon>
        <taxon>Alphaproteobacteria</taxon>
        <taxon>Hyphomicrobiales</taxon>
        <taxon>Vineibacter</taxon>
    </lineage>
</organism>
<dbReference type="OrthoDB" id="7209371at2"/>
<evidence type="ECO:0000256" key="4">
    <source>
        <dbReference type="ARBA" id="ARBA00023002"/>
    </source>
</evidence>
<dbReference type="EMBL" id="VDUZ01000011">
    <property type="protein sequence ID" value="TXL76403.1"/>
    <property type="molecule type" value="Genomic_DNA"/>
</dbReference>
<dbReference type="RefSeq" id="WP_147847212.1">
    <property type="nucleotide sequence ID" value="NZ_VDUZ01000011.1"/>
</dbReference>
<keyword evidence="4" id="KW-0560">Oxidoreductase</keyword>
<dbReference type="InterPro" id="IPR003819">
    <property type="entry name" value="TauD/TfdA-like"/>
</dbReference>
<evidence type="ECO:0000256" key="5">
    <source>
        <dbReference type="ARBA" id="ARBA00023004"/>
    </source>
</evidence>
<feature type="domain" description="TauD/TfdA-like" evidence="6">
    <location>
        <begin position="6"/>
        <end position="270"/>
    </location>
</feature>
<sequence>MARPFDIEPLDATFGAVVRGVKVAALDDVTWRALHDAWLQYALLIFPGQHLSREAQIAFAKRFGPLEFEMAPISNVRADGSVRAEAENDDVIKVLKGNMGWHCDSTYMPVQAKGAVFSAEVVPGAGGQTGWADMRAAYDALDGDLRARIENLSAYHSLYYSQAKLDHRPSKSSAYSGYGFHDGPVPLRPLVKVHPETGRKSLLIGRHAHNIPGMDADESTRLLQSLVDFACRPPRIYHHHWTAGDTVVWDNRCLLHQATPWDMTQPRVMWHSRIAGDPASEAALA</sequence>
<keyword evidence="8" id="KW-1185">Reference proteome</keyword>
<dbReference type="SUPFAM" id="SSF51197">
    <property type="entry name" value="Clavaminate synthase-like"/>
    <property type="match status" value="1"/>
</dbReference>
<dbReference type="PANTHER" id="PTHR43779">
    <property type="entry name" value="DIOXYGENASE RV0097-RELATED"/>
    <property type="match status" value="1"/>
</dbReference>
<dbReference type="Proteomes" id="UP000321638">
    <property type="component" value="Unassembled WGS sequence"/>
</dbReference>
<evidence type="ECO:0000256" key="2">
    <source>
        <dbReference type="ARBA" id="ARBA00022723"/>
    </source>
</evidence>
<dbReference type="InterPro" id="IPR051178">
    <property type="entry name" value="TfdA_dioxygenase"/>
</dbReference>
<dbReference type="Gene3D" id="3.60.130.10">
    <property type="entry name" value="Clavaminate synthase-like"/>
    <property type="match status" value="1"/>
</dbReference>
<keyword evidence="5" id="KW-0408">Iron</keyword>
<evidence type="ECO:0000259" key="6">
    <source>
        <dbReference type="Pfam" id="PF02668"/>
    </source>
</evidence>
<comment type="similarity">
    <text evidence="1">Belongs to the TfdA dioxygenase family.</text>
</comment>
<evidence type="ECO:0000313" key="8">
    <source>
        <dbReference type="Proteomes" id="UP000321638"/>
    </source>
</evidence>